<evidence type="ECO:0000313" key="2">
    <source>
        <dbReference type="Proteomes" id="UP000000254"/>
    </source>
</evidence>
<dbReference type="GeneID" id="4907105"/>
<accession>A3DNT7</accession>
<dbReference type="eggNOG" id="arCOG12436">
    <property type="taxonomic scope" value="Archaea"/>
</dbReference>
<sequence>MIKQILLITVLVFLLIVMIHPLIFANPIPAPTIILDHEDIAFNFTYLSNGVVNVSVYGKYTMRNAGYDVITMYFPVPNETDRKSVRVLVNDEEMSYGFTWDIFVQGHKHKYYTVMGPLPLIMWRVMSGEEKYIVEVYYNYKFNIRDGVGETIYALGTGKYYYTYSKQCIARINISLKGFNNTLLNIKLNAPNQTETLVYAKLINKPTRTSIVLVSNMFSSFKRDLLFIFNQINPDNYSEGYARKIYLRIDPLLETEYLKIHGSVTFNSGGYAFSRLEIISRENEIDVLMNIIQIKGPAIMIIKEINYELYSPLNMSETGKMIFKLIVNGKILVNKTLNYTQPIQPLIEEHIVQKPIDNSTTPIQKPKCFNDKYTTF</sequence>
<organism evidence="1 2">
    <name type="scientific">Staphylothermus marinus (strain ATCC 43588 / DSM 3639 / JCM 9404 / F1)</name>
    <dbReference type="NCBI Taxonomy" id="399550"/>
    <lineage>
        <taxon>Archaea</taxon>
        <taxon>Thermoproteota</taxon>
        <taxon>Thermoprotei</taxon>
        <taxon>Desulfurococcales</taxon>
        <taxon>Desulfurococcaceae</taxon>
        <taxon>Staphylothermus</taxon>
    </lineage>
</organism>
<dbReference type="AlphaFoldDB" id="A3DNT7"/>
<evidence type="ECO:0000313" key="1">
    <source>
        <dbReference type="EMBL" id="ABN70297.1"/>
    </source>
</evidence>
<dbReference type="OrthoDB" id="376524at2157"/>
<dbReference type="EMBL" id="CP000575">
    <property type="protein sequence ID" value="ABN70297.1"/>
    <property type="molecule type" value="Genomic_DNA"/>
</dbReference>
<gene>
    <name evidence="1" type="ordered locus">Smar_1202</name>
</gene>
<protein>
    <submittedName>
        <fullName evidence="1">Uncharacterized protein</fullName>
    </submittedName>
</protein>
<dbReference type="KEGG" id="smr:Smar_1202"/>
<dbReference type="RefSeq" id="WP_011839488.1">
    <property type="nucleotide sequence ID" value="NC_009033.1"/>
</dbReference>
<keyword evidence="2" id="KW-1185">Reference proteome</keyword>
<reference evidence="2" key="1">
    <citation type="journal article" date="2009" name="BMC Genomics">
        <title>The complete genome sequence of Staphylothermus marinus reveals differences in sulfur metabolism among heterotrophic Crenarchaeota.</title>
        <authorList>
            <person name="Anderson I.J."/>
            <person name="Dharmarajan L."/>
            <person name="Rodriguez J."/>
            <person name="Hooper S."/>
            <person name="Porat I."/>
            <person name="Ulrich L.E."/>
            <person name="Elkins J.G."/>
            <person name="Mavromatis K."/>
            <person name="Sun H."/>
            <person name="Land M."/>
            <person name="Lapidus A."/>
            <person name="Lucas S."/>
            <person name="Barry K."/>
            <person name="Huber H."/>
            <person name="Zhulin I.B."/>
            <person name="Whitman W.B."/>
            <person name="Mukhopadhyay B."/>
            <person name="Woese C."/>
            <person name="Bristow J."/>
            <person name="Kyrpides N."/>
        </authorList>
    </citation>
    <scope>NUCLEOTIDE SEQUENCE [LARGE SCALE GENOMIC DNA]</scope>
    <source>
        <strain evidence="2">ATCC 43588 / DSM 3639 / JCM 9404 / F1</strain>
    </source>
</reference>
<reference evidence="1 2" key="2">
    <citation type="journal article" date="2009" name="Stand. Genomic Sci.">
        <title>Complete genome sequence of Staphylothermus marinus Stetter and Fiala 1986 type strain F1.</title>
        <authorList>
            <person name="Anderson I.J."/>
            <person name="Sun H."/>
            <person name="Lapidus A."/>
            <person name="Copeland A."/>
            <person name="Glavina Del Rio T."/>
            <person name="Tice H."/>
            <person name="Dalin E."/>
            <person name="Lucas S."/>
            <person name="Barry K."/>
            <person name="Land M."/>
            <person name="Richardson P."/>
            <person name="Huber H."/>
            <person name="Kyrpides N.C."/>
        </authorList>
    </citation>
    <scope>NUCLEOTIDE SEQUENCE [LARGE SCALE GENOMIC DNA]</scope>
    <source>
        <strain evidence="2">ATCC 43588 / DSM 3639 / JCM 9404 / F1</strain>
    </source>
</reference>
<dbReference type="HOGENOM" id="CLU_734917_0_0_2"/>
<proteinExistence type="predicted"/>
<dbReference type="Proteomes" id="UP000000254">
    <property type="component" value="Chromosome"/>
</dbReference>
<name>A3DNT7_STAMF</name>